<protein>
    <recommendedName>
        <fullName evidence="4">Recombinase</fullName>
    </recommendedName>
</protein>
<reference evidence="2 3" key="1">
    <citation type="journal article" date="2014" name="Nature">
        <title>An environmental bacterial taxon with a large and distinct metabolic repertoire.</title>
        <authorList>
            <person name="Wilson M.C."/>
            <person name="Mori T."/>
            <person name="Ruckert C."/>
            <person name="Uria A.R."/>
            <person name="Helf M.J."/>
            <person name="Takada K."/>
            <person name="Gernert C."/>
            <person name="Steffens U.A."/>
            <person name="Heycke N."/>
            <person name="Schmitt S."/>
            <person name="Rinke C."/>
            <person name="Helfrich E.J."/>
            <person name="Brachmann A.O."/>
            <person name="Gurgui C."/>
            <person name="Wakimoto T."/>
            <person name="Kracht M."/>
            <person name="Crusemann M."/>
            <person name="Hentschel U."/>
            <person name="Abe I."/>
            <person name="Matsunaga S."/>
            <person name="Kalinowski J."/>
            <person name="Takeyama H."/>
            <person name="Piel J."/>
        </authorList>
    </citation>
    <scope>NUCLEOTIDE SEQUENCE [LARGE SCALE GENOMIC DNA]</scope>
    <source>
        <strain evidence="3">TSY1</strain>
    </source>
</reference>
<gene>
    <name evidence="2" type="ORF">ETSY1_45460</name>
</gene>
<evidence type="ECO:0008006" key="4">
    <source>
        <dbReference type="Google" id="ProtNLM"/>
    </source>
</evidence>
<name>W4L2A6_ENTF1</name>
<sequence length="139" mass="15478">MGYTAQQAADATGKSKTTITRACRKGTISCGFDAHGRYDIDPAELHRVYPPVQIAPAQNDADATVCTDEIVEVYKQQNDDLRRQVAELTGLLSQAQTTIQIQTRQLAAPQKKRRSFRQWLRSWGADQTNQSEPQKAISS</sequence>
<comment type="caution">
    <text evidence="2">The sequence shown here is derived from an EMBL/GenBank/DDBJ whole genome shotgun (WGS) entry which is preliminary data.</text>
</comment>
<organism evidence="2 3">
    <name type="scientific">Entotheonella factor</name>
    <dbReference type="NCBI Taxonomy" id="1429438"/>
    <lineage>
        <taxon>Bacteria</taxon>
        <taxon>Pseudomonadati</taxon>
        <taxon>Nitrospinota/Tectimicrobiota group</taxon>
        <taxon>Candidatus Tectimicrobiota</taxon>
        <taxon>Candidatus Entotheonellia</taxon>
        <taxon>Candidatus Entotheonellales</taxon>
        <taxon>Candidatus Entotheonellaceae</taxon>
        <taxon>Candidatus Entotheonella</taxon>
    </lineage>
</organism>
<dbReference type="AlphaFoldDB" id="W4L2A6"/>
<evidence type="ECO:0000313" key="2">
    <source>
        <dbReference type="EMBL" id="ETW92044.1"/>
    </source>
</evidence>
<keyword evidence="3" id="KW-1185">Reference proteome</keyword>
<feature type="coiled-coil region" evidence="1">
    <location>
        <begin position="71"/>
        <end position="98"/>
    </location>
</feature>
<dbReference type="Proteomes" id="UP000019141">
    <property type="component" value="Unassembled WGS sequence"/>
</dbReference>
<evidence type="ECO:0000313" key="3">
    <source>
        <dbReference type="Proteomes" id="UP000019141"/>
    </source>
</evidence>
<accession>W4L2A6</accession>
<proteinExistence type="predicted"/>
<dbReference type="EMBL" id="AZHW01001710">
    <property type="protein sequence ID" value="ETW92044.1"/>
    <property type="molecule type" value="Genomic_DNA"/>
</dbReference>
<keyword evidence="1" id="KW-0175">Coiled coil</keyword>
<evidence type="ECO:0000256" key="1">
    <source>
        <dbReference type="SAM" id="Coils"/>
    </source>
</evidence>
<dbReference type="HOGENOM" id="CLU_1841467_0_0_7"/>